<dbReference type="GO" id="GO:0044781">
    <property type="term" value="P:bacterial-type flagellum organization"/>
    <property type="evidence" value="ECO:0007669"/>
    <property type="project" value="UniProtKB-KW"/>
</dbReference>
<dbReference type="InterPro" id="IPR003751">
    <property type="entry name" value="CsrA"/>
</dbReference>
<evidence type="ECO:0000256" key="1">
    <source>
        <dbReference type="ARBA" id="ARBA00022490"/>
    </source>
</evidence>
<dbReference type="AlphaFoldDB" id="I5ART7"/>
<comment type="subunit">
    <text evidence="6">Homodimer; the beta-strands of each monomer intercalate to form a hydrophobic core, while the alpha-helices form wings that extend away from the core.</text>
</comment>
<organism evidence="7 8">
    <name type="scientific">Eubacterium cellulosolvens (strain ATCC 43171 / JCM 9499 / 6)</name>
    <name type="common">Cillobacterium cellulosolvens</name>
    <dbReference type="NCBI Taxonomy" id="633697"/>
    <lineage>
        <taxon>Bacteria</taxon>
        <taxon>Bacillati</taxon>
        <taxon>Bacillota</taxon>
        <taxon>Clostridia</taxon>
        <taxon>Eubacteriales</taxon>
        <taxon>Eubacteriaceae</taxon>
        <taxon>Eubacterium</taxon>
    </lineage>
</organism>
<sequence length="89" mass="9776">MLILRRKKNESILINDDIRITVVECAADGVRIAIDAPKQVSILREELSKAETENKQSLAPGYNAVASLQNSLLGSIRGKNADSRKQAEE</sequence>
<dbReference type="GO" id="GO:0045947">
    <property type="term" value="P:negative regulation of translational initiation"/>
    <property type="evidence" value="ECO:0007669"/>
    <property type="project" value="UniProtKB-UniRule"/>
</dbReference>
<dbReference type="SUPFAM" id="SSF117130">
    <property type="entry name" value="CsrA-like"/>
    <property type="match status" value="1"/>
</dbReference>
<dbReference type="InterPro" id="IPR036107">
    <property type="entry name" value="CsrA_sf"/>
</dbReference>
<reference evidence="7 8" key="1">
    <citation type="submission" date="2010-08" db="EMBL/GenBank/DDBJ databases">
        <authorList>
            <consortium name="US DOE Joint Genome Institute (JGI-PGF)"/>
            <person name="Lucas S."/>
            <person name="Copeland A."/>
            <person name="Lapidus A."/>
            <person name="Cheng J.-F."/>
            <person name="Bruce D."/>
            <person name="Goodwin L."/>
            <person name="Pitluck S."/>
            <person name="Land M.L."/>
            <person name="Hauser L."/>
            <person name="Chang Y.-J."/>
            <person name="Anderson I.J."/>
            <person name="Johnson E."/>
            <person name="Mulhopadhyay B."/>
            <person name="Kyrpides N."/>
            <person name="Woyke T.J."/>
        </authorList>
    </citation>
    <scope>NUCLEOTIDE SEQUENCE [LARGE SCALE GENOMIC DNA]</scope>
    <source>
        <strain evidence="7 8">6</strain>
    </source>
</reference>
<dbReference type="GO" id="GO:0006402">
    <property type="term" value="P:mRNA catabolic process"/>
    <property type="evidence" value="ECO:0007669"/>
    <property type="project" value="InterPro"/>
</dbReference>
<evidence type="ECO:0000313" key="8">
    <source>
        <dbReference type="Proteomes" id="UP000005753"/>
    </source>
</evidence>
<evidence type="ECO:0000256" key="6">
    <source>
        <dbReference type="HAMAP-Rule" id="MF_00167"/>
    </source>
</evidence>
<evidence type="ECO:0000256" key="2">
    <source>
        <dbReference type="ARBA" id="ARBA00022491"/>
    </source>
</evidence>
<evidence type="ECO:0000256" key="4">
    <source>
        <dbReference type="ARBA" id="ARBA00022845"/>
    </source>
</evidence>
<comment type="subcellular location">
    <subcellularLocation>
        <location evidence="6">Cytoplasm</location>
    </subcellularLocation>
</comment>
<dbReference type="eggNOG" id="COG1551">
    <property type="taxonomic scope" value="Bacteria"/>
</dbReference>
<evidence type="ECO:0000256" key="5">
    <source>
        <dbReference type="ARBA" id="ARBA00022884"/>
    </source>
</evidence>
<comment type="function">
    <text evidence="6">A translational regulator that binds mRNA to regulate translation initiation and/or mRNA stability. Usually binds in the 5'-UTR at or near the Shine-Dalgarno sequence preventing ribosome-binding, thus repressing translation. Its main target seems to be the major flagellin gene, while its function is anatagonized by FliW.</text>
</comment>
<gene>
    <name evidence="6" type="primary">csrA</name>
    <name evidence="7" type="ORF">EubceDRAFT1_0671</name>
</gene>
<dbReference type="GO" id="GO:0048027">
    <property type="term" value="F:mRNA 5'-UTR binding"/>
    <property type="evidence" value="ECO:0007669"/>
    <property type="project" value="UniProtKB-UniRule"/>
</dbReference>
<keyword evidence="5 6" id="KW-0694">RNA-binding</keyword>
<proteinExistence type="inferred from homology"/>
<dbReference type="HAMAP" id="MF_00167">
    <property type="entry name" value="CsrA"/>
    <property type="match status" value="1"/>
</dbReference>
<dbReference type="GO" id="GO:0006109">
    <property type="term" value="P:regulation of carbohydrate metabolic process"/>
    <property type="evidence" value="ECO:0007669"/>
    <property type="project" value="InterPro"/>
</dbReference>
<dbReference type="FunFam" id="2.60.40.4380:FF:000002">
    <property type="entry name" value="Translational regulator CsrA"/>
    <property type="match status" value="1"/>
</dbReference>
<keyword evidence="2 6" id="KW-0678">Repressor</keyword>
<keyword evidence="8" id="KW-1185">Reference proteome</keyword>
<comment type="similarity">
    <text evidence="6">Belongs to the CsrA/RsmA family.</text>
</comment>
<evidence type="ECO:0000256" key="3">
    <source>
        <dbReference type="ARBA" id="ARBA00022795"/>
    </source>
</evidence>
<dbReference type="HOGENOM" id="CLU_164837_0_2_9"/>
<keyword evidence="4 6" id="KW-0810">Translation regulation</keyword>
<dbReference type="Pfam" id="PF02599">
    <property type="entry name" value="CsrA"/>
    <property type="match status" value="1"/>
</dbReference>
<dbReference type="OrthoDB" id="9809061at2"/>
<dbReference type="Proteomes" id="UP000005753">
    <property type="component" value="Chromosome"/>
</dbReference>
<dbReference type="PANTHER" id="PTHR34984:SF1">
    <property type="entry name" value="CARBON STORAGE REGULATOR"/>
    <property type="match status" value="1"/>
</dbReference>
<evidence type="ECO:0000313" key="7">
    <source>
        <dbReference type="EMBL" id="EIM56510.1"/>
    </source>
</evidence>
<accession>I5ART7</accession>
<dbReference type="GO" id="GO:1902208">
    <property type="term" value="P:regulation of bacterial-type flagellum assembly"/>
    <property type="evidence" value="ECO:0007669"/>
    <property type="project" value="UniProtKB-UniRule"/>
</dbReference>
<keyword evidence="3 6" id="KW-1005">Bacterial flagellum biogenesis</keyword>
<name>I5ART7_EUBC6</name>
<dbReference type="PANTHER" id="PTHR34984">
    <property type="entry name" value="CARBON STORAGE REGULATOR"/>
    <property type="match status" value="1"/>
</dbReference>
<dbReference type="GO" id="GO:0005829">
    <property type="term" value="C:cytosol"/>
    <property type="evidence" value="ECO:0007669"/>
    <property type="project" value="TreeGrafter"/>
</dbReference>
<dbReference type="NCBIfam" id="TIGR00202">
    <property type="entry name" value="csrA"/>
    <property type="match status" value="1"/>
</dbReference>
<dbReference type="EMBL" id="CM001487">
    <property type="protein sequence ID" value="EIM56510.1"/>
    <property type="molecule type" value="Genomic_DNA"/>
</dbReference>
<dbReference type="Gene3D" id="2.60.40.4380">
    <property type="entry name" value="Translational regulator CsrA"/>
    <property type="match status" value="1"/>
</dbReference>
<reference evidence="7 8" key="2">
    <citation type="submission" date="2012-02" db="EMBL/GenBank/DDBJ databases">
        <title>Improved High-Quality Draft sequence of Eubacterium cellulosolvens 6.</title>
        <authorList>
            <consortium name="US DOE Joint Genome Institute"/>
            <person name="Lucas S."/>
            <person name="Han J."/>
            <person name="Lapidus A."/>
            <person name="Cheng J.-F."/>
            <person name="Goodwin L."/>
            <person name="Pitluck S."/>
            <person name="Peters L."/>
            <person name="Mikhailova N."/>
            <person name="Gu W."/>
            <person name="Detter J.C."/>
            <person name="Han C."/>
            <person name="Tapia R."/>
            <person name="Land M."/>
            <person name="Hauser L."/>
            <person name="Kyrpides N."/>
            <person name="Ivanova N."/>
            <person name="Pagani I."/>
            <person name="Johnson E."/>
            <person name="Mukhopadhyay B."/>
            <person name="Anderson I."/>
            <person name="Woyke T."/>
        </authorList>
    </citation>
    <scope>NUCLEOTIDE SEQUENCE [LARGE SCALE GENOMIC DNA]</scope>
    <source>
        <strain evidence="7 8">6</strain>
    </source>
</reference>
<keyword evidence="1 6" id="KW-0963">Cytoplasm</keyword>
<dbReference type="STRING" id="633697.EubceDRAFT1_0671"/>
<protein>
    <recommendedName>
        <fullName evidence="6">Translational regulator CsrA</fullName>
    </recommendedName>
</protein>